<evidence type="ECO:0000313" key="1">
    <source>
        <dbReference type="EMBL" id="CAB4791528.1"/>
    </source>
</evidence>
<sequence>MRLVTRLLLLIALPLGALAYGVSHQIKQAGAAVTTPTKPKATTTTTSTTVPLVQNMVKPPLHDPALDRRMASFFAGLRDYNNAEADKAFLPMPSYVVIKQGGGNEADWNNRLITHYHQQLAELRARFRSVLPGAVYNGYSVKSATAHTVRVGTEQNKAPYWQVYMTTMAFKDKSGHPHNFVINTMISFRGAWYVVHVIGYG</sequence>
<dbReference type="AlphaFoldDB" id="A0A6J6X8E6"/>
<organism evidence="1">
    <name type="scientific">freshwater metagenome</name>
    <dbReference type="NCBI Taxonomy" id="449393"/>
    <lineage>
        <taxon>unclassified sequences</taxon>
        <taxon>metagenomes</taxon>
        <taxon>ecological metagenomes</taxon>
    </lineage>
</organism>
<dbReference type="EMBL" id="CAFAAB010000167">
    <property type="protein sequence ID" value="CAB4791528.1"/>
    <property type="molecule type" value="Genomic_DNA"/>
</dbReference>
<reference evidence="1" key="1">
    <citation type="submission" date="2020-05" db="EMBL/GenBank/DDBJ databases">
        <authorList>
            <person name="Chiriac C."/>
            <person name="Salcher M."/>
            <person name="Ghai R."/>
            <person name="Kavagutti S V."/>
        </authorList>
    </citation>
    <scope>NUCLEOTIDE SEQUENCE</scope>
</reference>
<proteinExistence type="predicted"/>
<accession>A0A6J6X8E6</accession>
<name>A0A6J6X8E6_9ZZZZ</name>
<protein>
    <submittedName>
        <fullName evidence="1">Unannotated protein</fullName>
    </submittedName>
</protein>
<gene>
    <name evidence="1" type="ORF">UFOPK2958_01243</name>
</gene>